<dbReference type="EMBL" id="OOFM01000005">
    <property type="protein sequence ID" value="SPL66612.1"/>
    <property type="molecule type" value="Genomic_DNA"/>
</dbReference>
<keyword evidence="1" id="KW-0472">Membrane</keyword>
<evidence type="ECO:0000256" key="1">
    <source>
        <dbReference type="SAM" id="Phobius"/>
    </source>
</evidence>
<organism evidence="2 3">
    <name type="scientific">Ochrobactrum soli</name>
    <dbReference type="NCBI Taxonomy" id="2448455"/>
    <lineage>
        <taxon>Bacteria</taxon>
        <taxon>Pseudomonadati</taxon>
        <taxon>Pseudomonadota</taxon>
        <taxon>Alphaproteobacteria</taxon>
        <taxon>Hyphomicrobiales</taxon>
        <taxon>Brucellaceae</taxon>
        <taxon>Brucella/Ochrobactrum group</taxon>
        <taxon>Ochrobactrum</taxon>
    </lineage>
</organism>
<accession>A0A2P9HRC4</accession>
<keyword evidence="1" id="KW-0812">Transmembrane</keyword>
<proteinExistence type="predicted"/>
<evidence type="ECO:0000313" key="2">
    <source>
        <dbReference type="EMBL" id="SPL66612.1"/>
    </source>
</evidence>
<feature type="transmembrane region" description="Helical" evidence="1">
    <location>
        <begin position="39"/>
        <end position="59"/>
    </location>
</feature>
<feature type="transmembrane region" description="Helical" evidence="1">
    <location>
        <begin position="6"/>
        <end position="27"/>
    </location>
</feature>
<evidence type="ECO:0000313" key="3">
    <source>
        <dbReference type="Proteomes" id="UP000246073"/>
    </source>
</evidence>
<name>A0A2P9HRC4_9HYPH</name>
<reference evidence="3" key="1">
    <citation type="submission" date="2017-12" db="EMBL/GenBank/DDBJ databases">
        <authorList>
            <person name="Diaz M."/>
        </authorList>
    </citation>
    <scope>NUCLEOTIDE SEQUENCE [LARGE SCALE GENOMIC DNA]</scope>
    <source>
        <strain evidence="3">FI11154</strain>
    </source>
</reference>
<gene>
    <name evidence="2" type="ORF">OHAE_2479</name>
</gene>
<keyword evidence="1" id="KW-1133">Transmembrane helix</keyword>
<protein>
    <submittedName>
        <fullName evidence="2">Uncharacterized protein</fullName>
    </submittedName>
</protein>
<dbReference type="AlphaFoldDB" id="A0A2P9HRC4"/>
<sequence>MVIAVVMIMVVTSATSVIMVVRMRVRLGRIGALFGGQPFCAIAEAAHFLFYIFGFAAAVM</sequence>
<dbReference type="Proteomes" id="UP000246073">
    <property type="component" value="Unassembled WGS sequence"/>
</dbReference>